<evidence type="ECO:0000256" key="16">
    <source>
        <dbReference type="SAM" id="MobiDB-lite"/>
    </source>
</evidence>
<dbReference type="Pfam" id="PF01336">
    <property type="entry name" value="tRNA_anti-codon"/>
    <property type="match status" value="1"/>
</dbReference>
<dbReference type="InterPro" id="IPR047112">
    <property type="entry name" value="RecG/Mfd"/>
</dbReference>
<keyword evidence="8" id="KW-0238">DNA-binding</keyword>
<comment type="caution">
    <text evidence="19">The sequence shown here is derived from an EMBL/GenBank/DDBJ whole genome shotgun (WGS) entry which is preliminary data.</text>
</comment>
<evidence type="ECO:0000256" key="3">
    <source>
        <dbReference type="ARBA" id="ARBA00022741"/>
    </source>
</evidence>
<gene>
    <name evidence="19" type="primary">recG</name>
    <name evidence="19" type="ORF">IAC35_05020</name>
</gene>
<dbReference type="InterPro" id="IPR001650">
    <property type="entry name" value="Helicase_C-like"/>
</dbReference>
<evidence type="ECO:0000256" key="12">
    <source>
        <dbReference type="ARBA" id="ARBA00034617"/>
    </source>
</evidence>
<evidence type="ECO:0000256" key="5">
    <source>
        <dbReference type="ARBA" id="ARBA00022801"/>
    </source>
</evidence>
<evidence type="ECO:0000259" key="18">
    <source>
        <dbReference type="PROSITE" id="PS51194"/>
    </source>
</evidence>
<feature type="compositionally biased region" description="Low complexity" evidence="16">
    <location>
        <begin position="135"/>
        <end position="147"/>
    </location>
</feature>
<dbReference type="PROSITE" id="PS51192">
    <property type="entry name" value="HELICASE_ATP_BIND_1"/>
    <property type="match status" value="1"/>
</dbReference>
<dbReference type="CDD" id="cd17992">
    <property type="entry name" value="DEXHc_RecG"/>
    <property type="match status" value="1"/>
</dbReference>
<evidence type="ECO:0000256" key="7">
    <source>
        <dbReference type="ARBA" id="ARBA00022840"/>
    </source>
</evidence>
<dbReference type="SMART" id="SM00487">
    <property type="entry name" value="DEXDc"/>
    <property type="match status" value="1"/>
</dbReference>
<evidence type="ECO:0000256" key="10">
    <source>
        <dbReference type="ARBA" id="ARBA00023204"/>
    </source>
</evidence>
<dbReference type="Gene3D" id="2.40.50.140">
    <property type="entry name" value="Nucleic acid-binding proteins"/>
    <property type="match status" value="1"/>
</dbReference>
<dbReference type="PANTHER" id="PTHR47964">
    <property type="entry name" value="ATP-DEPENDENT DNA HELICASE HOMOLOG RECG, CHLOROPLASTIC"/>
    <property type="match status" value="1"/>
</dbReference>
<dbReference type="Proteomes" id="UP000886881">
    <property type="component" value="Unassembled WGS sequence"/>
</dbReference>
<reference evidence="19" key="1">
    <citation type="submission" date="2020-10" db="EMBL/GenBank/DDBJ databases">
        <authorList>
            <person name="Gilroy R."/>
        </authorList>
    </citation>
    <scope>NUCLEOTIDE SEQUENCE</scope>
    <source>
        <strain evidence="19">ChiHecec2B26-709</strain>
    </source>
</reference>
<comment type="catalytic activity">
    <reaction evidence="12 15">
        <text>Couples ATP hydrolysis with the unwinding of duplex DNA by translocating in the 3'-5' direction.</text>
        <dbReference type="EC" id="5.6.2.4"/>
    </reaction>
</comment>
<dbReference type="InterPro" id="IPR033454">
    <property type="entry name" value="RecG_wedge"/>
</dbReference>
<evidence type="ECO:0000313" key="19">
    <source>
        <dbReference type="EMBL" id="HIT47201.1"/>
    </source>
</evidence>
<comment type="similarity">
    <text evidence="1 15">Belongs to the helicase family. RecG subfamily.</text>
</comment>
<dbReference type="NCBIfam" id="NF008168">
    <property type="entry name" value="PRK10917.2-2"/>
    <property type="match status" value="1"/>
</dbReference>
<dbReference type="GO" id="GO:0006310">
    <property type="term" value="P:DNA recombination"/>
    <property type="evidence" value="ECO:0007669"/>
    <property type="project" value="UniProtKB-UniRule"/>
</dbReference>
<dbReference type="InterPro" id="IPR004365">
    <property type="entry name" value="NA-bd_OB_tRNA"/>
</dbReference>
<dbReference type="Pfam" id="PF00271">
    <property type="entry name" value="Helicase_C"/>
    <property type="match status" value="1"/>
</dbReference>
<dbReference type="PANTHER" id="PTHR47964:SF1">
    <property type="entry name" value="ATP-DEPENDENT DNA HELICASE HOMOLOG RECG, CHLOROPLASTIC"/>
    <property type="match status" value="1"/>
</dbReference>
<reference evidence="19" key="2">
    <citation type="journal article" date="2021" name="PeerJ">
        <title>Extensive microbial diversity within the chicken gut microbiome revealed by metagenomics and culture.</title>
        <authorList>
            <person name="Gilroy R."/>
            <person name="Ravi A."/>
            <person name="Getino M."/>
            <person name="Pursley I."/>
            <person name="Horton D.L."/>
            <person name="Alikhan N.F."/>
            <person name="Baker D."/>
            <person name="Gharbi K."/>
            <person name="Hall N."/>
            <person name="Watson M."/>
            <person name="Adriaenssens E.M."/>
            <person name="Foster-Nyarko E."/>
            <person name="Jarju S."/>
            <person name="Secka A."/>
            <person name="Antonio M."/>
            <person name="Oren A."/>
            <person name="Chaudhuri R.R."/>
            <person name="La Ragione R."/>
            <person name="Hildebrand F."/>
            <person name="Pallen M.J."/>
        </authorList>
    </citation>
    <scope>NUCLEOTIDE SEQUENCE</scope>
    <source>
        <strain evidence="19">ChiHecec2B26-709</strain>
    </source>
</reference>
<evidence type="ECO:0000256" key="14">
    <source>
        <dbReference type="ARBA" id="ARBA00048988"/>
    </source>
</evidence>
<dbReference type="NCBIfam" id="TIGR00643">
    <property type="entry name" value="recG"/>
    <property type="match status" value="1"/>
</dbReference>
<feature type="compositionally biased region" description="Polar residues" evidence="16">
    <location>
        <begin position="84"/>
        <end position="96"/>
    </location>
</feature>
<dbReference type="GO" id="GO:0005524">
    <property type="term" value="F:ATP binding"/>
    <property type="evidence" value="ECO:0007669"/>
    <property type="project" value="UniProtKB-KW"/>
</dbReference>
<organism evidence="19 20">
    <name type="scientific">Candidatus Cryptobacteroides merdipullorum</name>
    <dbReference type="NCBI Taxonomy" id="2840771"/>
    <lineage>
        <taxon>Bacteria</taxon>
        <taxon>Pseudomonadati</taxon>
        <taxon>Bacteroidota</taxon>
        <taxon>Bacteroidia</taxon>
        <taxon>Bacteroidales</taxon>
        <taxon>Candidatus Cryptobacteroides</taxon>
    </lineage>
</organism>
<comment type="catalytic activity">
    <reaction evidence="14 15">
        <text>ATP + H2O = ADP + phosphate + H(+)</text>
        <dbReference type="Rhea" id="RHEA:13065"/>
        <dbReference type="ChEBI" id="CHEBI:15377"/>
        <dbReference type="ChEBI" id="CHEBI:15378"/>
        <dbReference type="ChEBI" id="CHEBI:30616"/>
        <dbReference type="ChEBI" id="CHEBI:43474"/>
        <dbReference type="ChEBI" id="CHEBI:456216"/>
        <dbReference type="EC" id="5.6.2.4"/>
    </reaction>
</comment>
<dbReference type="SUPFAM" id="SSF52540">
    <property type="entry name" value="P-loop containing nucleoside triphosphate hydrolases"/>
    <property type="match status" value="2"/>
</dbReference>
<dbReference type="InterPro" id="IPR045562">
    <property type="entry name" value="RecG_dom3_C"/>
</dbReference>
<proteinExistence type="inferred from homology"/>
<dbReference type="Gene3D" id="3.40.50.300">
    <property type="entry name" value="P-loop containing nucleotide triphosphate hydrolases"/>
    <property type="match status" value="2"/>
</dbReference>
<dbReference type="InterPro" id="IPR014001">
    <property type="entry name" value="Helicase_ATP-bd"/>
</dbReference>
<evidence type="ECO:0000256" key="8">
    <source>
        <dbReference type="ARBA" id="ARBA00023125"/>
    </source>
</evidence>
<evidence type="ECO:0000256" key="15">
    <source>
        <dbReference type="RuleBase" id="RU363016"/>
    </source>
</evidence>
<protein>
    <recommendedName>
        <fullName evidence="2 15">ATP-dependent DNA helicase RecG</fullName>
        <ecNumber evidence="13 15">5.6.2.4</ecNumber>
    </recommendedName>
</protein>
<dbReference type="AlphaFoldDB" id="A0A9D1KGY8"/>
<feature type="compositionally biased region" description="Polar residues" evidence="16">
    <location>
        <begin position="108"/>
        <end position="134"/>
    </location>
</feature>
<feature type="domain" description="Helicase ATP-binding" evidence="17">
    <location>
        <begin position="379"/>
        <end position="541"/>
    </location>
</feature>
<evidence type="ECO:0000256" key="1">
    <source>
        <dbReference type="ARBA" id="ARBA00007504"/>
    </source>
</evidence>
<keyword evidence="11" id="KW-0413">Isomerase</keyword>
<name>A0A9D1KGY8_9BACT</name>
<keyword evidence="9 15" id="KW-0233">DNA recombination</keyword>
<evidence type="ECO:0000313" key="20">
    <source>
        <dbReference type="Proteomes" id="UP000886881"/>
    </source>
</evidence>
<feature type="region of interest" description="Disordered" evidence="16">
    <location>
        <begin position="84"/>
        <end position="169"/>
    </location>
</feature>
<keyword evidence="3 15" id="KW-0547">Nucleotide-binding</keyword>
<comment type="function">
    <text evidence="15">Plays a critical role in recombination and DNA repair. Helps process Holliday junction intermediates to mature products by catalyzing branch migration. Has replication fork regression activity, unwinds stalled or blocked replication forks to make a HJ that can be resolved. Has a DNA unwinding activity characteristic of a DNA helicase with 3'-5' polarity.</text>
</comment>
<evidence type="ECO:0000256" key="9">
    <source>
        <dbReference type="ARBA" id="ARBA00023172"/>
    </source>
</evidence>
<keyword evidence="4 15" id="KW-0227">DNA damage</keyword>
<evidence type="ECO:0000256" key="11">
    <source>
        <dbReference type="ARBA" id="ARBA00023235"/>
    </source>
</evidence>
<evidence type="ECO:0000259" key="17">
    <source>
        <dbReference type="PROSITE" id="PS51192"/>
    </source>
</evidence>
<dbReference type="InterPro" id="IPR004609">
    <property type="entry name" value="ATP-dep_DNA_helicase_RecG"/>
</dbReference>
<keyword evidence="5 15" id="KW-0378">Hydrolase</keyword>
<dbReference type="Pfam" id="PF17191">
    <property type="entry name" value="RecG_wedge"/>
    <property type="match status" value="1"/>
</dbReference>
<keyword evidence="7 15" id="KW-0067">ATP-binding</keyword>
<dbReference type="CDD" id="cd04488">
    <property type="entry name" value="RecG_wedge_OBF"/>
    <property type="match status" value="1"/>
</dbReference>
<evidence type="ECO:0000256" key="4">
    <source>
        <dbReference type="ARBA" id="ARBA00022763"/>
    </source>
</evidence>
<dbReference type="EC" id="5.6.2.4" evidence="13 15"/>
<dbReference type="GO" id="GO:0043138">
    <property type="term" value="F:3'-5' DNA helicase activity"/>
    <property type="evidence" value="ECO:0007669"/>
    <property type="project" value="UniProtKB-EC"/>
</dbReference>
<dbReference type="SMART" id="SM00490">
    <property type="entry name" value="HELICc"/>
    <property type="match status" value="1"/>
</dbReference>
<dbReference type="GO" id="GO:0003677">
    <property type="term" value="F:DNA binding"/>
    <property type="evidence" value="ECO:0007669"/>
    <property type="project" value="UniProtKB-KW"/>
</dbReference>
<dbReference type="NCBIfam" id="NF008165">
    <property type="entry name" value="PRK10917.1-3"/>
    <property type="match status" value="1"/>
</dbReference>
<accession>A0A9D1KGY8</accession>
<dbReference type="InterPro" id="IPR012340">
    <property type="entry name" value="NA-bd_OB-fold"/>
</dbReference>
<evidence type="ECO:0000256" key="13">
    <source>
        <dbReference type="ARBA" id="ARBA00034808"/>
    </source>
</evidence>
<dbReference type="InterPro" id="IPR027417">
    <property type="entry name" value="P-loop_NTPase"/>
</dbReference>
<dbReference type="EMBL" id="DVLC01000095">
    <property type="protein sequence ID" value="HIT47201.1"/>
    <property type="molecule type" value="Genomic_DNA"/>
</dbReference>
<keyword evidence="10 15" id="KW-0234">DNA repair</keyword>
<dbReference type="Pfam" id="PF19833">
    <property type="entry name" value="RecG_dom3_C"/>
    <property type="match status" value="1"/>
</dbReference>
<keyword evidence="6 15" id="KW-0347">Helicase</keyword>
<evidence type="ECO:0000256" key="2">
    <source>
        <dbReference type="ARBA" id="ARBA00017846"/>
    </source>
</evidence>
<dbReference type="InterPro" id="IPR011545">
    <property type="entry name" value="DEAD/DEAH_box_helicase_dom"/>
</dbReference>
<evidence type="ECO:0000256" key="6">
    <source>
        <dbReference type="ARBA" id="ARBA00022806"/>
    </source>
</evidence>
<dbReference type="PROSITE" id="PS51194">
    <property type="entry name" value="HELICASE_CTER"/>
    <property type="match status" value="1"/>
</dbReference>
<dbReference type="GO" id="GO:0016787">
    <property type="term" value="F:hydrolase activity"/>
    <property type="evidence" value="ECO:0007669"/>
    <property type="project" value="UniProtKB-KW"/>
</dbReference>
<dbReference type="Pfam" id="PF00270">
    <property type="entry name" value="DEAD"/>
    <property type="match status" value="1"/>
</dbReference>
<dbReference type="SUPFAM" id="SSF50249">
    <property type="entry name" value="Nucleic acid-binding proteins"/>
    <property type="match status" value="2"/>
</dbReference>
<sequence>MGELGTNIQYLGGVGPKRAELLRRELGVETLEDLIHLYPHRYVDRSGITLIAEARPELASLQIRARVVGRTLYGQSGTAVYQDQTLQGPSVFQNGRDQYRPDYPENRNPGQDQNINRNQGRQQALSLNQNQDPGSSPSQSLNQSQSQGRYLDPAAAPEQQAPRGPQTTGEIRFNACRRLSVIVEDGSGRMEIVFFKGIKWNFGRLAPGSVFVFFGKPQEFNGRINMVHPEVDVPNDGHVTQSALTGVYPSSEKLKNGGVTGKVMNRIEAAALSLCLPEIRETLPDYILKQKRLVPLNTALWNIHFPKNADELQKASRRLKYEELFLLQLALLKQKYIRTRGSQGFVMNKVGPDFHSCYDALPYSLTGAQQRVIKEIRGDLMSGRQMNRLLQGDVGSGKTMVAVLSCLIAIGNGYQSCIMAPTEVLAQQHFANIRKYLAPTSVKAALLTGSTGQKDRREIHAGLEDGSIGIIVGTHALIEDNVIFRNLGLAVIDEQHRFGVDQRARLWAKNSIPPHILVMTATPIPRTLAMTLYGDLDVSVIDEMPPGRKPVKTVCIGQNRKPAMFKFLREEIAKGRQAFVVYPLIYESEKLDLRNLQNGYEEIMRAFPLPDYKVAIVHGQQSNEEKQFNMDAFAAGRADILVSTTVIEVGVDVPNASVMVIESAQRFGLSQLHQLRGRVGRGAEESFCILVKDIKTSREARQRLDLMCATEDGFEIAEQDMRMRGPGDLEGTQQSGLPVSLNLASLAKDGMLLSEARQDALRVLEADPDLSAPQNRPLAEELRKGKYEIKDYSTIS</sequence>
<feature type="domain" description="Helicase C-terminal" evidence="18">
    <location>
        <begin position="560"/>
        <end position="722"/>
    </location>
</feature>
<dbReference type="GO" id="GO:0006281">
    <property type="term" value="P:DNA repair"/>
    <property type="evidence" value="ECO:0007669"/>
    <property type="project" value="UniProtKB-UniRule"/>
</dbReference>